<reference evidence="3 4" key="1">
    <citation type="submission" date="2022-01" db="EMBL/GenBank/DDBJ databases">
        <authorList>
            <person name="Won M."/>
            <person name="Kim S.-J."/>
            <person name="Kwon S.-W."/>
        </authorList>
    </citation>
    <scope>NUCLEOTIDE SEQUENCE [LARGE SCALE GENOMIC DNA]</scope>
    <source>
        <strain evidence="3 4">KCTC 23505</strain>
    </source>
</reference>
<dbReference type="SMART" id="SM00857">
    <property type="entry name" value="Resolvase"/>
    <property type="match status" value="1"/>
</dbReference>
<dbReference type="InterPro" id="IPR006119">
    <property type="entry name" value="Resolv_N"/>
</dbReference>
<dbReference type="Gene3D" id="3.40.50.1390">
    <property type="entry name" value="Resolvase, N-terminal catalytic domain"/>
    <property type="match status" value="1"/>
</dbReference>
<feature type="domain" description="Recombinase" evidence="2">
    <location>
        <begin position="167"/>
        <end position="312"/>
    </location>
</feature>
<dbReference type="PROSITE" id="PS51736">
    <property type="entry name" value="RECOMBINASES_3"/>
    <property type="match status" value="1"/>
</dbReference>
<sequence length="689" mass="77811">MNKITPEHLARGAYVYIRQSTADQLLHNHESRRRQYGLSERARQLGWSDATIIDDDLGRSGAGIARPGFERLLAAICEGRVGAVLAIEASRLARNGRDWHTLIEFCGLVGTLIIDEDGVYEPRHPNDRLLLGMKGTMSELELSLLRQRSLEALRQKARRGELFLTVAIGYVKIRHDRIQKDPDQRVQEAIGLVFGKFAEFQSIRQVHLWLRQELILLPAVDYHVDQDRRIVWKPPVYNTVHHILTNPIYAGAYVFGRTGSRVSLENGRKRVVRGFKKERSTWEVLIVEHHEGYLSWAEFERNQRLIADNATGKGMMIRGAVRRGETLLAGLLRCGHCGRKLHVAYSGTKGDVGRYHCRGAMINHGTGPCISFGSLRVDHAVGTEVLRLLQPLGIEAAIKAIEARDAETDEKGRQTELALKQARYEATHARRQYDAVDPDNRLVAATLEGRWNDALFVVRKLEDQLEAIKNQCRSPMNAEERDQLMRLGADLERAWQHPAATASTRKQILRTVLSEIVARVDEGQIRLVLHWQGGDHTELAVMKSKTGQHRWTVDTETDALIRELARLMPDKAIAAILNRAGRSTGRENGWTQSRVCTFRNHRGIAVYRDGERLDRGELTLGEAAIKLNVSPMTVLRLIRDGVIPATQFCRGAPWVIKEEILDRSEVKRAAIGRRKRPLSQDPGQISLAL</sequence>
<dbReference type="RefSeq" id="WP_235706226.1">
    <property type="nucleotide sequence ID" value="NZ_JAKGBZ010000107.1"/>
</dbReference>
<protein>
    <submittedName>
        <fullName evidence="3">Recombinase family protein</fullName>
    </submittedName>
</protein>
<evidence type="ECO:0000313" key="4">
    <source>
        <dbReference type="Proteomes" id="UP001521209"/>
    </source>
</evidence>
<dbReference type="Pfam" id="PF00239">
    <property type="entry name" value="Resolvase"/>
    <property type="match status" value="1"/>
</dbReference>
<dbReference type="Pfam" id="PF07508">
    <property type="entry name" value="Recombinase"/>
    <property type="match status" value="1"/>
</dbReference>
<dbReference type="InterPro" id="IPR050639">
    <property type="entry name" value="SSR_resolvase"/>
</dbReference>
<dbReference type="SUPFAM" id="SSF53041">
    <property type="entry name" value="Resolvase-like"/>
    <property type="match status" value="1"/>
</dbReference>
<dbReference type="Gene3D" id="1.20.5.170">
    <property type="match status" value="1"/>
</dbReference>
<feature type="domain" description="Resolvase/invertase-type recombinase catalytic" evidence="1">
    <location>
        <begin position="12"/>
        <end position="160"/>
    </location>
</feature>
<evidence type="ECO:0000259" key="2">
    <source>
        <dbReference type="PROSITE" id="PS51737"/>
    </source>
</evidence>
<proteinExistence type="predicted"/>
<dbReference type="InterPro" id="IPR036162">
    <property type="entry name" value="Resolvase-like_N_sf"/>
</dbReference>
<gene>
    <name evidence="3" type="ORF">L2A60_19965</name>
</gene>
<name>A0ABS9E1N1_9PROT</name>
<dbReference type="InterPro" id="IPR041657">
    <property type="entry name" value="HTH_17"/>
</dbReference>
<evidence type="ECO:0000259" key="1">
    <source>
        <dbReference type="PROSITE" id="PS51736"/>
    </source>
</evidence>
<dbReference type="InterPro" id="IPR038109">
    <property type="entry name" value="DNA_bind_recomb_sf"/>
</dbReference>
<dbReference type="PROSITE" id="PS51737">
    <property type="entry name" value="RECOMBINASE_DNA_BIND"/>
    <property type="match status" value="1"/>
</dbReference>
<comment type="caution">
    <text evidence="3">The sequence shown here is derived from an EMBL/GenBank/DDBJ whole genome shotgun (WGS) entry which is preliminary data.</text>
</comment>
<dbReference type="InterPro" id="IPR025827">
    <property type="entry name" value="Zn_ribbon_recom_dom"/>
</dbReference>
<organism evidence="3 4">
    <name type="scientific">Acidiphilium iwatense</name>
    <dbReference type="NCBI Taxonomy" id="768198"/>
    <lineage>
        <taxon>Bacteria</taxon>
        <taxon>Pseudomonadati</taxon>
        <taxon>Pseudomonadota</taxon>
        <taxon>Alphaproteobacteria</taxon>
        <taxon>Acetobacterales</taxon>
        <taxon>Acidocellaceae</taxon>
        <taxon>Acidiphilium</taxon>
    </lineage>
</organism>
<keyword evidence="4" id="KW-1185">Reference proteome</keyword>
<evidence type="ECO:0000313" key="3">
    <source>
        <dbReference type="EMBL" id="MCF3948921.1"/>
    </source>
</evidence>
<dbReference type="InterPro" id="IPR011109">
    <property type="entry name" value="DNA_bind_recombinase_dom"/>
</dbReference>
<dbReference type="EMBL" id="JAKGBZ010000107">
    <property type="protein sequence ID" value="MCF3948921.1"/>
    <property type="molecule type" value="Genomic_DNA"/>
</dbReference>
<dbReference type="Proteomes" id="UP001521209">
    <property type="component" value="Unassembled WGS sequence"/>
</dbReference>
<accession>A0ABS9E1N1</accession>
<dbReference type="CDD" id="cd00338">
    <property type="entry name" value="Ser_Recombinase"/>
    <property type="match status" value="1"/>
</dbReference>
<dbReference type="Pfam" id="PF13408">
    <property type="entry name" value="Zn_ribbon_recom"/>
    <property type="match status" value="1"/>
</dbReference>
<dbReference type="PANTHER" id="PTHR30461">
    <property type="entry name" value="DNA-INVERTASE FROM LAMBDOID PROPHAGE"/>
    <property type="match status" value="1"/>
</dbReference>
<dbReference type="Pfam" id="PF12728">
    <property type="entry name" value="HTH_17"/>
    <property type="match status" value="1"/>
</dbReference>
<dbReference type="PANTHER" id="PTHR30461:SF23">
    <property type="entry name" value="DNA RECOMBINASE-RELATED"/>
    <property type="match status" value="1"/>
</dbReference>
<dbReference type="Gene3D" id="3.90.1750.20">
    <property type="entry name" value="Putative Large Serine Recombinase, Chain B, Domain 2"/>
    <property type="match status" value="1"/>
</dbReference>